<accession>A0A1B0G1Z8</accession>
<dbReference type="EMBL" id="CCAG010014405">
    <property type="status" value="NOT_ANNOTATED_CDS"/>
    <property type="molecule type" value="Genomic_DNA"/>
</dbReference>
<dbReference type="EnsemblMetazoa" id="GMOY007320-RA">
    <property type="protein sequence ID" value="GMOY007320-PA"/>
    <property type="gene ID" value="GMOY007320"/>
</dbReference>
<sequence length="57" mass="7009">MQVCIVKTYKIKILFKRLVSWQFSTRFYRFNQSCNKWEIQLLTVRGPNILKFCQYIS</sequence>
<keyword evidence="2" id="KW-1185">Reference proteome</keyword>
<protein>
    <submittedName>
        <fullName evidence="1">Uncharacterized protein</fullName>
    </submittedName>
</protein>
<name>A0A1B0G1Z8_GLOMM</name>
<evidence type="ECO:0000313" key="2">
    <source>
        <dbReference type="Proteomes" id="UP000092444"/>
    </source>
</evidence>
<evidence type="ECO:0000313" key="1">
    <source>
        <dbReference type="EnsemblMetazoa" id="GMOY007320-PA"/>
    </source>
</evidence>
<organism evidence="1 2">
    <name type="scientific">Glossina morsitans morsitans</name>
    <name type="common">Savannah tsetse fly</name>
    <dbReference type="NCBI Taxonomy" id="37546"/>
    <lineage>
        <taxon>Eukaryota</taxon>
        <taxon>Metazoa</taxon>
        <taxon>Ecdysozoa</taxon>
        <taxon>Arthropoda</taxon>
        <taxon>Hexapoda</taxon>
        <taxon>Insecta</taxon>
        <taxon>Pterygota</taxon>
        <taxon>Neoptera</taxon>
        <taxon>Endopterygota</taxon>
        <taxon>Diptera</taxon>
        <taxon>Brachycera</taxon>
        <taxon>Muscomorpha</taxon>
        <taxon>Hippoboscoidea</taxon>
        <taxon>Glossinidae</taxon>
        <taxon>Glossina</taxon>
    </lineage>
</organism>
<proteinExistence type="predicted"/>
<dbReference type="AlphaFoldDB" id="A0A1B0G1Z8"/>
<dbReference type="Proteomes" id="UP000092444">
    <property type="component" value="Unassembled WGS sequence"/>
</dbReference>
<reference evidence="1" key="1">
    <citation type="submission" date="2020-05" db="UniProtKB">
        <authorList>
            <consortium name="EnsemblMetazoa"/>
        </authorList>
    </citation>
    <scope>IDENTIFICATION</scope>
    <source>
        <strain evidence="1">Yale</strain>
    </source>
</reference>